<name>A4JUE9_BURVG</name>
<accession>A4JUE9</accession>
<evidence type="ECO:0000313" key="2">
    <source>
        <dbReference type="Proteomes" id="UP000002287"/>
    </source>
</evidence>
<dbReference type="SUPFAM" id="SSF52540">
    <property type="entry name" value="P-loop containing nucleoside triphosphate hydrolases"/>
    <property type="match status" value="1"/>
</dbReference>
<protein>
    <submittedName>
        <fullName evidence="1">Uncharacterized protein</fullName>
    </submittedName>
</protein>
<gene>
    <name evidence="1" type="ordered locus">Bcep1808_7016</name>
</gene>
<keyword evidence="1" id="KW-0614">Plasmid</keyword>
<geneLocation type="plasmid" evidence="1 2">
    <name>pBVIE01</name>
</geneLocation>
<dbReference type="HOGENOM" id="CLU_908136_0_0_4"/>
<dbReference type="AlphaFoldDB" id="A4JUE9"/>
<organism evidence="1 2">
    <name type="scientific">Burkholderia vietnamiensis (strain G4 / LMG 22486)</name>
    <name type="common">Burkholderia cepacia (strain R1808)</name>
    <dbReference type="NCBI Taxonomy" id="269482"/>
    <lineage>
        <taxon>Bacteria</taxon>
        <taxon>Pseudomonadati</taxon>
        <taxon>Pseudomonadota</taxon>
        <taxon>Betaproteobacteria</taxon>
        <taxon>Burkholderiales</taxon>
        <taxon>Burkholderiaceae</taxon>
        <taxon>Burkholderia</taxon>
        <taxon>Burkholderia cepacia complex</taxon>
    </lineage>
</organism>
<sequence>MGLEAYKVRASRLAKHLYEKFGLSLSASERLIAIAAEEGIPRANWNVLAARAADEPPVANQSELVAGAAGSGKSVYAKRRLVEAVAAQRPVLVISPFNEYQQLVKSLGGRECVVSPDGEVTMSKGISNICLLTWDGFAAKTPRIAASCKELGFQKPDLREIFLVADEVQLYAHELWFLKMLSELASHECATVTLVTQDAQMGVVPAVTAKVETLRLFRHHDFAARRQYGDLMADQMRGLGTGQSLAKKVKFLPAASDRERLEETDPEVVMSVLQDSMAQVVMNIMGEIETARGQSERVRTDFDEAN</sequence>
<dbReference type="Gene3D" id="3.40.50.300">
    <property type="entry name" value="P-loop containing nucleotide triphosphate hydrolases"/>
    <property type="match status" value="1"/>
</dbReference>
<dbReference type="EMBL" id="CP000617">
    <property type="protein sequence ID" value="ABO59902.1"/>
    <property type="molecule type" value="Genomic_DNA"/>
</dbReference>
<dbReference type="KEGG" id="bvi:Bcep1808_7016"/>
<dbReference type="InterPro" id="IPR027417">
    <property type="entry name" value="P-loop_NTPase"/>
</dbReference>
<evidence type="ECO:0000313" key="1">
    <source>
        <dbReference type="EMBL" id="ABO59902.1"/>
    </source>
</evidence>
<reference evidence="1 2" key="1">
    <citation type="submission" date="2007-03" db="EMBL/GenBank/DDBJ databases">
        <title>Complete sequence of plasmid pBVIE01 of Burkholderia vietnamiensis G4.</title>
        <authorList>
            <consortium name="US DOE Joint Genome Institute"/>
            <person name="Copeland A."/>
            <person name="Lucas S."/>
            <person name="Lapidus A."/>
            <person name="Barry K."/>
            <person name="Detter J.C."/>
            <person name="Glavina del Rio T."/>
            <person name="Hammon N."/>
            <person name="Israni S."/>
            <person name="Dalin E."/>
            <person name="Tice H."/>
            <person name="Pitluck S."/>
            <person name="Chain P."/>
            <person name="Malfatti S."/>
            <person name="Shin M."/>
            <person name="Vergez L."/>
            <person name="Schmutz J."/>
            <person name="Larimer F."/>
            <person name="Land M."/>
            <person name="Hauser L."/>
            <person name="Kyrpides N."/>
            <person name="Tiedje J."/>
            <person name="Richardson P."/>
        </authorList>
    </citation>
    <scope>NUCLEOTIDE SEQUENCE [LARGE SCALE GENOMIC DNA]</scope>
    <source>
        <strain evidence="2">G4 / LMG 22486</strain>
        <plasmid evidence="1 2">pBVIE01</plasmid>
    </source>
</reference>
<dbReference type="Proteomes" id="UP000002287">
    <property type="component" value="Plasmid pBVIE01"/>
</dbReference>
<proteinExistence type="predicted"/>